<feature type="domain" description="Phosphomannose isomerase type I catalytic" evidence="4">
    <location>
        <begin position="47"/>
        <end position="151"/>
    </location>
</feature>
<organism evidence="5 6">
    <name type="scientific">Streptomyces venetus</name>
    <dbReference type="NCBI Taxonomy" id="1701086"/>
    <lineage>
        <taxon>Bacteria</taxon>
        <taxon>Bacillati</taxon>
        <taxon>Actinomycetota</taxon>
        <taxon>Actinomycetes</taxon>
        <taxon>Kitasatosporales</taxon>
        <taxon>Streptomycetaceae</taxon>
        <taxon>Streptomyces</taxon>
    </lineage>
</organism>
<evidence type="ECO:0000256" key="1">
    <source>
        <dbReference type="ARBA" id="ARBA00022723"/>
    </source>
</evidence>
<dbReference type="Gene3D" id="2.60.120.10">
    <property type="entry name" value="Jelly Rolls"/>
    <property type="match status" value="2"/>
</dbReference>
<evidence type="ECO:0000259" key="4">
    <source>
        <dbReference type="Pfam" id="PF20511"/>
    </source>
</evidence>
<dbReference type="InterPro" id="IPR046457">
    <property type="entry name" value="PMI_typeI_cat"/>
</dbReference>
<dbReference type="CDD" id="cd07010">
    <property type="entry name" value="cupin_PMI_type_I_N_bac"/>
    <property type="match status" value="1"/>
</dbReference>
<comment type="caution">
    <text evidence="5">The sequence shown here is derived from an EMBL/GenBank/DDBJ whole genome shotgun (WGS) entry which is preliminary data.</text>
</comment>
<feature type="region of interest" description="Disordered" evidence="3">
    <location>
        <begin position="1"/>
        <end position="29"/>
    </location>
</feature>
<keyword evidence="2" id="KW-0862">Zinc</keyword>
<keyword evidence="5" id="KW-0413">Isomerase</keyword>
<sequence>MAVPARPEPAPASRMRLSRPGYPAHPSGRVRAAGYEEGRDVDWHPLRLTTPVKQHVFGGRAIAERLGRTGLPDGPVAETWEVSDVDGDTSTVLDGPLAGRTLRQIMVEHPEELLGPRLSPGPRFPLLTKFIDGSHPLPVHLHADDTTARRLEGEPHGKTEAWHILDADPGATALVGTRPGVDRETLHRALLAQDFDAVMRRLPVRAGQTVYVPGGTLHSFGPGTLVHEIEQTSDIQRHAMRTRMEDGSPVPDEEWHSNLAALLDQWHPDPRPEFHPGLDIRTDDGAVRTVLCAGPYFALERWTSGATLRHSFSTVRILTNAGAPVTVTSGDRTVRLDRARTLLLPAALGEIHVQGPADVLIGYVPDLDRDIRAPLLAAGHGPAAIAALGEGLGPR</sequence>
<evidence type="ECO:0000256" key="3">
    <source>
        <dbReference type="SAM" id="MobiDB-lite"/>
    </source>
</evidence>
<accession>A0ABP8GE61</accession>
<reference evidence="6" key="1">
    <citation type="journal article" date="2019" name="Int. J. Syst. Evol. Microbiol.">
        <title>The Global Catalogue of Microorganisms (GCM) 10K type strain sequencing project: providing services to taxonomists for standard genome sequencing and annotation.</title>
        <authorList>
            <consortium name="The Broad Institute Genomics Platform"/>
            <consortium name="The Broad Institute Genome Sequencing Center for Infectious Disease"/>
            <person name="Wu L."/>
            <person name="Ma J."/>
        </authorList>
    </citation>
    <scope>NUCLEOTIDE SEQUENCE [LARGE SCALE GENOMIC DNA]</scope>
    <source>
        <strain evidence="6">JCM 31290</strain>
    </source>
</reference>
<keyword evidence="1" id="KW-0479">Metal-binding</keyword>
<dbReference type="EMBL" id="BAABET010000007">
    <property type="protein sequence ID" value="GAA4322759.1"/>
    <property type="molecule type" value="Genomic_DNA"/>
</dbReference>
<protein>
    <submittedName>
        <fullName evidence="5">Class I mannose-6-phosphate isomerase</fullName>
    </submittedName>
</protein>
<dbReference type="GO" id="GO:0016853">
    <property type="term" value="F:isomerase activity"/>
    <property type="evidence" value="ECO:0007669"/>
    <property type="project" value="UniProtKB-KW"/>
</dbReference>
<dbReference type="InterPro" id="IPR011051">
    <property type="entry name" value="RmlC_Cupin_sf"/>
</dbReference>
<evidence type="ECO:0000313" key="6">
    <source>
        <dbReference type="Proteomes" id="UP001501115"/>
    </source>
</evidence>
<evidence type="ECO:0000256" key="2">
    <source>
        <dbReference type="ARBA" id="ARBA00022833"/>
    </source>
</evidence>
<dbReference type="Pfam" id="PF20511">
    <property type="entry name" value="PMI_typeI_cat"/>
    <property type="match status" value="1"/>
</dbReference>
<gene>
    <name evidence="5" type="ORF">GCM10023086_48160</name>
</gene>
<name>A0ABP8GE61_9ACTN</name>
<evidence type="ECO:0000313" key="5">
    <source>
        <dbReference type="EMBL" id="GAA4322759.1"/>
    </source>
</evidence>
<dbReference type="Proteomes" id="UP001501115">
    <property type="component" value="Unassembled WGS sequence"/>
</dbReference>
<dbReference type="PANTHER" id="PTHR42742">
    <property type="entry name" value="TRANSCRIPTIONAL REPRESSOR MPRA"/>
    <property type="match status" value="1"/>
</dbReference>
<dbReference type="InterPro" id="IPR051804">
    <property type="entry name" value="Carb_Metab_Reg_Kinase/Isom"/>
</dbReference>
<dbReference type="InterPro" id="IPR014710">
    <property type="entry name" value="RmlC-like_jellyroll"/>
</dbReference>
<proteinExistence type="predicted"/>
<feature type="compositionally biased region" description="Pro residues" evidence="3">
    <location>
        <begin position="1"/>
        <end position="10"/>
    </location>
</feature>
<dbReference type="PANTHER" id="PTHR42742:SF3">
    <property type="entry name" value="FRUCTOKINASE"/>
    <property type="match status" value="1"/>
</dbReference>
<dbReference type="SUPFAM" id="SSF51182">
    <property type="entry name" value="RmlC-like cupins"/>
    <property type="match status" value="1"/>
</dbReference>
<keyword evidence="6" id="KW-1185">Reference proteome</keyword>